<gene>
    <name evidence="1" type="ORF">EVAR_100803_1</name>
</gene>
<dbReference type="Proteomes" id="UP000299102">
    <property type="component" value="Unassembled WGS sequence"/>
</dbReference>
<reference evidence="1 2" key="1">
    <citation type="journal article" date="2019" name="Commun. Biol.">
        <title>The bagworm genome reveals a unique fibroin gene that provides high tensile strength.</title>
        <authorList>
            <person name="Kono N."/>
            <person name="Nakamura H."/>
            <person name="Ohtoshi R."/>
            <person name="Tomita M."/>
            <person name="Numata K."/>
            <person name="Arakawa K."/>
        </authorList>
    </citation>
    <scope>NUCLEOTIDE SEQUENCE [LARGE SCALE GENOMIC DNA]</scope>
</reference>
<protein>
    <submittedName>
        <fullName evidence="1">Uncharacterized protein</fullName>
    </submittedName>
</protein>
<evidence type="ECO:0000313" key="1">
    <source>
        <dbReference type="EMBL" id="GBP94182.1"/>
    </source>
</evidence>
<comment type="caution">
    <text evidence="1">The sequence shown here is derived from an EMBL/GenBank/DDBJ whole genome shotgun (WGS) entry which is preliminary data.</text>
</comment>
<dbReference type="EMBL" id="BGZK01002471">
    <property type="protein sequence ID" value="GBP94182.1"/>
    <property type="molecule type" value="Genomic_DNA"/>
</dbReference>
<dbReference type="AlphaFoldDB" id="A0A4C2A348"/>
<evidence type="ECO:0000313" key="2">
    <source>
        <dbReference type="Proteomes" id="UP000299102"/>
    </source>
</evidence>
<sequence>MSSPSSGILVNNKDDRQERCHTKRIRPTDSFATSIAEVPTPGSGGLRDQRCRGLGARAYEHQIGWIGIVACAAYPALSRRHLPHYEVAAAGSLGEGALATGRLVVGYHHAVLHLRIS</sequence>
<accession>A0A4C2A348</accession>
<organism evidence="1 2">
    <name type="scientific">Eumeta variegata</name>
    <name type="common">Bagworm moth</name>
    <name type="synonym">Eumeta japonica</name>
    <dbReference type="NCBI Taxonomy" id="151549"/>
    <lineage>
        <taxon>Eukaryota</taxon>
        <taxon>Metazoa</taxon>
        <taxon>Ecdysozoa</taxon>
        <taxon>Arthropoda</taxon>
        <taxon>Hexapoda</taxon>
        <taxon>Insecta</taxon>
        <taxon>Pterygota</taxon>
        <taxon>Neoptera</taxon>
        <taxon>Endopterygota</taxon>
        <taxon>Lepidoptera</taxon>
        <taxon>Glossata</taxon>
        <taxon>Ditrysia</taxon>
        <taxon>Tineoidea</taxon>
        <taxon>Psychidae</taxon>
        <taxon>Oiketicinae</taxon>
        <taxon>Eumeta</taxon>
    </lineage>
</organism>
<name>A0A4C2A348_EUMVA</name>
<keyword evidence="2" id="KW-1185">Reference proteome</keyword>
<proteinExistence type="predicted"/>